<evidence type="ECO:0000313" key="2">
    <source>
        <dbReference type="Proteomes" id="UP000828048"/>
    </source>
</evidence>
<accession>A0ACB7WY47</accession>
<organism evidence="1 2">
    <name type="scientific">Vaccinium darrowii</name>
    <dbReference type="NCBI Taxonomy" id="229202"/>
    <lineage>
        <taxon>Eukaryota</taxon>
        <taxon>Viridiplantae</taxon>
        <taxon>Streptophyta</taxon>
        <taxon>Embryophyta</taxon>
        <taxon>Tracheophyta</taxon>
        <taxon>Spermatophyta</taxon>
        <taxon>Magnoliopsida</taxon>
        <taxon>eudicotyledons</taxon>
        <taxon>Gunneridae</taxon>
        <taxon>Pentapetalae</taxon>
        <taxon>asterids</taxon>
        <taxon>Ericales</taxon>
        <taxon>Ericaceae</taxon>
        <taxon>Vaccinioideae</taxon>
        <taxon>Vaccinieae</taxon>
        <taxon>Vaccinium</taxon>
    </lineage>
</organism>
<dbReference type="EMBL" id="CM037152">
    <property type="protein sequence ID" value="KAH7833393.1"/>
    <property type="molecule type" value="Genomic_DNA"/>
</dbReference>
<dbReference type="Proteomes" id="UP000828048">
    <property type="component" value="Chromosome 2"/>
</dbReference>
<protein>
    <submittedName>
        <fullName evidence="1">Uncharacterized protein</fullName>
    </submittedName>
</protein>
<sequence length="237" mass="26246">MSETKYSSSSSPADSWAHEFYNPNIAMFGGGRDRVSSEATVISTTASGSATSNIPSHHGSSSSNPTGQYLNMPADQGAGGRAPKPVRRRSRASRRTPTTLLNTDTTNFRAMVQQFTGGPAMPYATGSHPQYPFPRGGSNFSFGVESRNQILNPTPSSGAFYQLQLQQQQQQQQQQQREQQQHEPYYQQQHQPYMFSFMNNSRPDMEDMNNQAAGGFSIDHVPFPDLPHPRPPSSMPR</sequence>
<keyword evidence="2" id="KW-1185">Reference proteome</keyword>
<name>A0ACB7WY47_9ERIC</name>
<comment type="caution">
    <text evidence="1">The sequence shown here is derived from an EMBL/GenBank/DDBJ whole genome shotgun (WGS) entry which is preliminary data.</text>
</comment>
<evidence type="ECO:0000313" key="1">
    <source>
        <dbReference type="EMBL" id="KAH7833393.1"/>
    </source>
</evidence>
<proteinExistence type="predicted"/>
<reference evidence="1 2" key="1">
    <citation type="journal article" date="2021" name="Hortic Res">
        <title>High-quality reference genome and annotation aids understanding of berry development for evergreen blueberry (Vaccinium darrowii).</title>
        <authorList>
            <person name="Yu J."/>
            <person name="Hulse-Kemp A.M."/>
            <person name="Babiker E."/>
            <person name="Staton M."/>
        </authorList>
    </citation>
    <scope>NUCLEOTIDE SEQUENCE [LARGE SCALE GENOMIC DNA]</scope>
    <source>
        <strain evidence="2">cv. NJ 8807/NJ 8810</strain>
        <tissue evidence="1">Young leaf</tissue>
    </source>
</reference>
<gene>
    <name evidence="1" type="ORF">Vadar_005864</name>
</gene>